<evidence type="ECO:0000256" key="3">
    <source>
        <dbReference type="ARBA" id="ARBA00022741"/>
    </source>
</evidence>
<keyword evidence="4" id="KW-0418">Kinase</keyword>
<dbReference type="GO" id="GO:0005737">
    <property type="term" value="C:cytoplasm"/>
    <property type="evidence" value="ECO:0007669"/>
    <property type="project" value="TreeGrafter"/>
</dbReference>
<feature type="repeat" description="TPR" evidence="6">
    <location>
        <begin position="915"/>
        <end position="948"/>
    </location>
</feature>
<feature type="repeat" description="TPR" evidence="6">
    <location>
        <begin position="881"/>
        <end position="914"/>
    </location>
</feature>
<keyword evidence="1" id="KW-0723">Serine/threonine-protein kinase</keyword>
<evidence type="ECO:0000259" key="8">
    <source>
        <dbReference type="PROSITE" id="PS50011"/>
    </source>
</evidence>
<dbReference type="Gene3D" id="1.10.510.10">
    <property type="entry name" value="Transferase(Phosphotransferase) domain 1"/>
    <property type="match status" value="1"/>
</dbReference>
<evidence type="ECO:0000256" key="4">
    <source>
        <dbReference type="ARBA" id="ARBA00022777"/>
    </source>
</evidence>
<keyword evidence="10" id="KW-1185">Reference proteome</keyword>
<dbReference type="AlphaFoldDB" id="A0A2Z4FKV3"/>
<dbReference type="SMART" id="SM00028">
    <property type="entry name" value="TPR"/>
    <property type="match status" value="3"/>
</dbReference>
<organism evidence="9 10">
    <name type="scientific">Bradymonas sediminis</name>
    <dbReference type="NCBI Taxonomy" id="1548548"/>
    <lineage>
        <taxon>Bacteria</taxon>
        <taxon>Deltaproteobacteria</taxon>
        <taxon>Bradymonadales</taxon>
        <taxon>Bradymonadaceae</taxon>
        <taxon>Bradymonas</taxon>
    </lineage>
</organism>
<dbReference type="Proteomes" id="UP000249799">
    <property type="component" value="Chromosome"/>
</dbReference>
<evidence type="ECO:0000256" key="7">
    <source>
        <dbReference type="SAM" id="MobiDB-lite"/>
    </source>
</evidence>
<dbReference type="EMBL" id="CP030032">
    <property type="protein sequence ID" value="AWV89611.1"/>
    <property type="molecule type" value="Genomic_DNA"/>
</dbReference>
<dbReference type="InterPro" id="IPR011990">
    <property type="entry name" value="TPR-like_helical_dom_sf"/>
</dbReference>
<feature type="compositionally biased region" description="Basic and acidic residues" evidence="7">
    <location>
        <begin position="340"/>
        <end position="352"/>
    </location>
</feature>
<dbReference type="SMART" id="SM00220">
    <property type="entry name" value="S_TKc"/>
    <property type="match status" value="1"/>
</dbReference>
<proteinExistence type="predicted"/>
<name>A0A2Z4FKV3_9DELT</name>
<dbReference type="InterPro" id="IPR000719">
    <property type="entry name" value="Prot_kinase_dom"/>
</dbReference>
<dbReference type="SUPFAM" id="SSF56112">
    <property type="entry name" value="Protein kinase-like (PK-like)"/>
    <property type="match status" value="1"/>
</dbReference>
<accession>A0A2Z4FKV3</accession>
<dbReference type="Pfam" id="PF00069">
    <property type="entry name" value="Pkinase"/>
    <property type="match status" value="1"/>
</dbReference>
<dbReference type="OrthoDB" id="5338908at2"/>
<feature type="compositionally biased region" description="Acidic residues" evidence="7">
    <location>
        <begin position="794"/>
        <end position="808"/>
    </location>
</feature>
<protein>
    <recommendedName>
        <fullName evidence="8">Protein kinase domain-containing protein</fullName>
    </recommendedName>
</protein>
<dbReference type="InterPro" id="IPR019734">
    <property type="entry name" value="TPR_rpt"/>
</dbReference>
<dbReference type="Gene3D" id="1.25.40.10">
    <property type="entry name" value="Tetratricopeptide repeat domain"/>
    <property type="match status" value="1"/>
</dbReference>
<feature type="compositionally biased region" description="Basic and acidic residues" evidence="7">
    <location>
        <begin position="433"/>
        <end position="531"/>
    </location>
</feature>
<keyword evidence="3" id="KW-0547">Nucleotide-binding</keyword>
<evidence type="ECO:0000256" key="5">
    <source>
        <dbReference type="ARBA" id="ARBA00022840"/>
    </source>
</evidence>
<feature type="region of interest" description="Disordered" evidence="7">
    <location>
        <begin position="668"/>
        <end position="690"/>
    </location>
</feature>
<feature type="domain" description="Protein kinase" evidence="8">
    <location>
        <begin position="25"/>
        <end position="315"/>
    </location>
</feature>
<dbReference type="PROSITE" id="PS50011">
    <property type="entry name" value="PROTEIN_KINASE_DOM"/>
    <property type="match status" value="1"/>
</dbReference>
<dbReference type="GO" id="GO:0000776">
    <property type="term" value="C:kinetochore"/>
    <property type="evidence" value="ECO:0007669"/>
    <property type="project" value="TreeGrafter"/>
</dbReference>
<keyword evidence="2" id="KW-0808">Transferase</keyword>
<evidence type="ECO:0000256" key="1">
    <source>
        <dbReference type="ARBA" id="ARBA00022527"/>
    </source>
</evidence>
<dbReference type="GO" id="GO:0004674">
    <property type="term" value="F:protein serine/threonine kinase activity"/>
    <property type="evidence" value="ECO:0007669"/>
    <property type="project" value="UniProtKB-KW"/>
</dbReference>
<feature type="region of interest" description="Disordered" evidence="7">
    <location>
        <begin position="373"/>
        <end position="598"/>
    </location>
</feature>
<dbReference type="SUPFAM" id="SSF48452">
    <property type="entry name" value="TPR-like"/>
    <property type="match status" value="1"/>
</dbReference>
<dbReference type="PANTHER" id="PTHR24345:SF0">
    <property type="entry name" value="CELL CYCLE SERINE_THREONINE-PROTEIN KINASE CDC5_MSD2"/>
    <property type="match status" value="1"/>
</dbReference>
<dbReference type="PANTHER" id="PTHR24345">
    <property type="entry name" value="SERINE/THREONINE-PROTEIN KINASE PLK"/>
    <property type="match status" value="1"/>
</dbReference>
<keyword evidence="5" id="KW-0067">ATP-binding</keyword>
<dbReference type="GO" id="GO:0005524">
    <property type="term" value="F:ATP binding"/>
    <property type="evidence" value="ECO:0007669"/>
    <property type="project" value="UniProtKB-KW"/>
</dbReference>
<feature type="compositionally biased region" description="Basic residues" evidence="7">
    <location>
        <begin position="532"/>
        <end position="547"/>
    </location>
</feature>
<feature type="compositionally biased region" description="Acidic residues" evidence="7">
    <location>
        <begin position="568"/>
        <end position="586"/>
    </location>
</feature>
<gene>
    <name evidence="9" type="ORF">DN745_09780</name>
</gene>
<evidence type="ECO:0000313" key="10">
    <source>
        <dbReference type="Proteomes" id="UP000249799"/>
    </source>
</evidence>
<evidence type="ECO:0000256" key="6">
    <source>
        <dbReference type="PROSITE-ProRule" id="PRU00339"/>
    </source>
</evidence>
<evidence type="ECO:0000313" key="9">
    <source>
        <dbReference type="EMBL" id="AWV89611.1"/>
    </source>
</evidence>
<sequence>MKVCPECQTRFSGNESFCPNDATPLVDARELSPGELTGLDLNSQIHLERLAFRDDLAERYEGELRADKTPLRVTVFNEGFAPDSERVAAFEALRAKLGELVPPQVLSLHSVDLSGEHRFVAEEAPAGLSIAEALEQRKTLDWKLAVRVTCAVGRALDYLDEHGVTYKGLNAQTIFISDMKTGEIQLGDWAVSALAHPERPLEVDATAPSAFYGYSAFLAPETIRDAADTDQRSLVYSLGMLLYQLIAGKPPFTSKTVEDSLKRHLHEKPLKLSIACGGAGLHPDLDEILDMMWVKAPERRFQKIAASIAALSSLLDEAPDAVAPVLVAADKPVFDKTEVAAEPAKVEPKKESPAGGQNTIMGMPAISMEQIEAAAEEAKQEAEAEAAEAQVIEKDEEETPSIIIDESLLEPKEEAEETPSIIIDDSLLGDTESEPKEEKAADEKAADEKAADEKAADEKAADEKAADEKAADEKAADEKAADEKAADEKAADEKAADEKAADEKAADEKAADEKAADEKAADEKAADEKKSKKDKKKKNKKNKKNKQSGKDKPNADDEEVAEEAKEASEDDKEEEVAEQVKEDEEEAPAKSANKPFEIGFMETENDGGGEFAETWFGADADSAWDESQIEEHIEVSENRQKYITYGIIAAVAVAIFAAVFILANSGDEPADEQNATATESSDAEKDQARNEALRASFDKAVADGQLVRPVRGSALSNLEKLKRFAEDDDIYREARTIFIEKAMELARQNEADNPTYALNLAGYANQFDLKNEEIKAYQEKLRQQIKAQGASAPADDEGASEDGADAPDESAANDPKKPKNTGSTKSETATANPPAKPADKPAPKRSVSTILAEARAATKADKLSTAASLYREALAISPSTASIHASLGEVLFNQAKFSEALTPQKKAVQLSPNNNNYANDLGKTHFRLRQYSAAKKQWDNVLKRDPNNAAAKSYLKLLDGKL</sequence>
<dbReference type="RefSeq" id="WP_111334408.1">
    <property type="nucleotide sequence ID" value="NZ_CP030032.1"/>
</dbReference>
<dbReference type="KEGG" id="bsed:DN745_09780"/>
<evidence type="ECO:0000256" key="2">
    <source>
        <dbReference type="ARBA" id="ARBA00022679"/>
    </source>
</evidence>
<feature type="region of interest" description="Disordered" evidence="7">
    <location>
        <begin position="785"/>
        <end position="847"/>
    </location>
</feature>
<dbReference type="InterPro" id="IPR011009">
    <property type="entry name" value="Kinase-like_dom_sf"/>
</dbReference>
<keyword evidence="6" id="KW-0802">TPR repeat</keyword>
<dbReference type="GO" id="GO:0000922">
    <property type="term" value="C:spindle pole"/>
    <property type="evidence" value="ECO:0007669"/>
    <property type="project" value="TreeGrafter"/>
</dbReference>
<feature type="region of interest" description="Disordered" evidence="7">
    <location>
        <begin position="340"/>
        <end position="360"/>
    </location>
</feature>
<reference evidence="9 10" key="1">
    <citation type="submission" date="2018-06" db="EMBL/GenBank/DDBJ databases">
        <title>Lujinxingia sediminis gen. nov. sp. nov., a new facultative anaerobic member of the class Deltaproteobacteria, and proposal of Lujinxingaceae fam. nov.</title>
        <authorList>
            <person name="Guo L.-Y."/>
            <person name="Li C.-M."/>
            <person name="Wang S."/>
            <person name="Du Z.-J."/>
        </authorList>
    </citation>
    <scope>NUCLEOTIDE SEQUENCE [LARGE SCALE GENOMIC DNA]</scope>
    <source>
        <strain evidence="9 10">FA350</strain>
    </source>
</reference>
<dbReference type="PROSITE" id="PS50005">
    <property type="entry name" value="TPR"/>
    <property type="match status" value="2"/>
</dbReference>